<dbReference type="EMBL" id="KQ460651">
    <property type="protein sequence ID" value="KPJ13042.1"/>
    <property type="molecule type" value="Genomic_DNA"/>
</dbReference>
<keyword evidence="1" id="KW-0862">Zinc</keyword>
<gene>
    <name evidence="4" type="ORF">RR48_05430</name>
</gene>
<feature type="compositionally biased region" description="Basic and acidic residues" evidence="2">
    <location>
        <begin position="60"/>
        <end position="71"/>
    </location>
</feature>
<proteinExistence type="predicted"/>
<dbReference type="PROSITE" id="PS50157">
    <property type="entry name" value="ZINC_FINGER_C2H2_2"/>
    <property type="match status" value="1"/>
</dbReference>
<evidence type="ECO:0000256" key="2">
    <source>
        <dbReference type="SAM" id="MobiDB-lite"/>
    </source>
</evidence>
<feature type="compositionally biased region" description="Low complexity" evidence="2">
    <location>
        <begin position="157"/>
        <end position="169"/>
    </location>
</feature>
<dbReference type="AlphaFoldDB" id="A0A0N1IDU5"/>
<organism evidence="4 5">
    <name type="scientific">Papilio machaon</name>
    <name type="common">Old World swallowtail butterfly</name>
    <dbReference type="NCBI Taxonomy" id="76193"/>
    <lineage>
        <taxon>Eukaryota</taxon>
        <taxon>Metazoa</taxon>
        <taxon>Ecdysozoa</taxon>
        <taxon>Arthropoda</taxon>
        <taxon>Hexapoda</taxon>
        <taxon>Insecta</taxon>
        <taxon>Pterygota</taxon>
        <taxon>Neoptera</taxon>
        <taxon>Endopterygota</taxon>
        <taxon>Lepidoptera</taxon>
        <taxon>Glossata</taxon>
        <taxon>Ditrysia</taxon>
        <taxon>Papilionoidea</taxon>
        <taxon>Papilionidae</taxon>
        <taxon>Papilioninae</taxon>
        <taxon>Papilio</taxon>
    </lineage>
</organism>
<evidence type="ECO:0000259" key="3">
    <source>
        <dbReference type="PROSITE" id="PS50157"/>
    </source>
</evidence>
<name>A0A0N1IDU5_PAPMA</name>
<dbReference type="InParanoid" id="A0A0N1IDU5"/>
<accession>A0A0N1IDU5</accession>
<dbReference type="PROSITE" id="PS00028">
    <property type="entry name" value="ZINC_FINGER_C2H2_1"/>
    <property type="match status" value="1"/>
</dbReference>
<evidence type="ECO:0000313" key="4">
    <source>
        <dbReference type="EMBL" id="KPJ13042.1"/>
    </source>
</evidence>
<evidence type="ECO:0000313" key="5">
    <source>
        <dbReference type="Proteomes" id="UP000053240"/>
    </source>
</evidence>
<evidence type="ECO:0000256" key="1">
    <source>
        <dbReference type="PROSITE-ProRule" id="PRU00042"/>
    </source>
</evidence>
<keyword evidence="1" id="KW-0863">Zinc-finger</keyword>
<dbReference type="GO" id="GO:0008270">
    <property type="term" value="F:zinc ion binding"/>
    <property type="evidence" value="ECO:0007669"/>
    <property type="project" value="UniProtKB-KW"/>
</dbReference>
<feature type="domain" description="C2H2-type" evidence="3">
    <location>
        <begin position="120"/>
        <end position="148"/>
    </location>
</feature>
<reference evidence="4 5" key="1">
    <citation type="journal article" date="2015" name="Nat. Commun.">
        <title>Outbred genome sequencing and CRISPR/Cas9 gene editing in butterflies.</title>
        <authorList>
            <person name="Li X."/>
            <person name="Fan D."/>
            <person name="Zhang W."/>
            <person name="Liu G."/>
            <person name="Zhang L."/>
            <person name="Zhao L."/>
            <person name="Fang X."/>
            <person name="Chen L."/>
            <person name="Dong Y."/>
            <person name="Chen Y."/>
            <person name="Ding Y."/>
            <person name="Zhao R."/>
            <person name="Feng M."/>
            <person name="Zhu Y."/>
            <person name="Feng Y."/>
            <person name="Jiang X."/>
            <person name="Zhu D."/>
            <person name="Xiang H."/>
            <person name="Feng X."/>
            <person name="Li S."/>
            <person name="Wang J."/>
            <person name="Zhang G."/>
            <person name="Kronforst M.R."/>
            <person name="Wang W."/>
        </authorList>
    </citation>
    <scope>NUCLEOTIDE SEQUENCE [LARGE SCALE GENOMIC DNA]</scope>
    <source>
        <strain evidence="4">Ya'a_city_454_Pm</strain>
        <tissue evidence="4">Whole body</tissue>
    </source>
</reference>
<keyword evidence="5" id="KW-1185">Reference proteome</keyword>
<sequence length="169" mass="18626">MLSLYRAWLGPSPCVARPAPPPGAHRPVPRRARAPSPSPPESPPPPPSPTPSSTTSSELDVERIEVPEPPRRTSGAVLDVASCDGPVRFSRVLNAAWREGGAGREWPCRHRKPRAPVHYYPCKTCGCKFPSYYFVHKHRKRCHGEEVEEHREREEPSASTSAAAPQLDG</sequence>
<feature type="compositionally biased region" description="Pro residues" evidence="2">
    <location>
        <begin position="36"/>
        <end position="50"/>
    </location>
</feature>
<dbReference type="InterPro" id="IPR013087">
    <property type="entry name" value="Znf_C2H2_type"/>
</dbReference>
<keyword evidence="1" id="KW-0479">Metal-binding</keyword>
<feature type="region of interest" description="Disordered" evidence="2">
    <location>
        <begin position="144"/>
        <end position="169"/>
    </location>
</feature>
<feature type="region of interest" description="Disordered" evidence="2">
    <location>
        <begin position="9"/>
        <end position="78"/>
    </location>
</feature>
<dbReference type="Proteomes" id="UP000053240">
    <property type="component" value="Unassembled WGS sequence"/>
</dbReference>
<protein>
    <recommendedName>
        <fullName evidence="3">C2H2-type domain-containing protein</fullName>
    </recommendedName>
</protein>
<feature type="compositionally biased region" description="Basic and acidic residues" evidence="2">
    <location>
        <begin position="144"/>
        <end position="156"/>
    </location>
</feature>